<keyword evidence="4" id="KW-1185">Reference proteome</keyword>
<feature type="region of interest" description="Disordered" evidence="1">
    <location>
        <begin position="160"/>
        <end position="188"/>
    </location>
</feature>
<evidence type="ECO:0008006" key="5">
    <source>
        <dbReference type="Google" id="ProtNLM"/>
    </source>
</evidence>
<feature type="region of interest" description="Disordered" evidence="1">
    <location>
        <begin position="98"/>
        <end position="145"/>
    </location>
</feature>
<evidence type="ECO:0000313" key="4">
    <source>
        <dbReference type="Proteomes" id="UP000053237"/>
    </source>
</evidence>
<keyword evidence="2" id="KW-0732">Signal</keyword>
<dbReference type="Proteomes" id="UP000053237">
    <property type="component" value="Unassembled WGS sequence"/>
</dbReference>
<feature type="signal peptide" evidence="2">
    <location>
        <begin position="1"/>
        <end position="18"/>
    </location>
</feature>
<evidence type="ECO:0000313" key="3">
    <source>
        <dbReference type="EMBL" id="CCI10171.1"/>
    </source>
</evidence>
<feature type="chain" id="PRO_5001531827" description="RxLR effector protein" evidence="2">
    <location>
        <begin position="19"/>
        <end position="188"/>
    </location>
</feature>
<gene>
    <name evidence="3" type="ORF">BN9_069300</name>
</gene>
<dbReference type="InParanoid" id="A0A024FT53"/>
<accession>A0A024FT53</accession>
<organism evidence="3 4">
    <name type="scientific">Albugo candida</name>
    <dbReference type="NCBI Taxonomy" id="65357"/>
    <lineage>
        <taxon>Eukaryota</taxon>
        <taxon>Sar</taxon>
        <taxon>Stramenopiles</taxon>
        <taxon>Oomycota</taxon>
        <taxon>Peronosporomycetes</taxon>
        <taxon>Albuginales</taxon>
        <taxon>Albuginaceae</taxon>
        <taxon>Albugo</taxon>
    </lineage>
</organism>
<protein>
    <recommendedName>
        <fullName evidence="5">RxLR effector protein</fullName>
    </recommendedName>
</protein>
<evidence type="ECO:0000256" key="2">
    <source>
        <dbReference type="SAM" id="SignalP"/>
    </source>
</evidence>
<reference evidence="3 4" key="1">
    <citation type="submission" date="2012-05" db="EMBL/GenBank/DDBJ databases">
        <title>Recombination and specialization in a pathogen metapopulation.</title>
        <authorList>
            <person name="Gardiner A."/>
            <person name="Kemen E."/>
            <person name="Schultz-Larsen T."/>
            <person name="MacLean D."/>
            <person name="Van Oosterhout C."/>
            <person name="Jones J.D.G."/>
        </authorList>
    </citation>
    <scope>NUCLEOTIDE SEQUENCE [LARGE SCALE GENOMIC DNA]</scope>
    <source>
        <strain evidence="3 4">Ac Nc2</strain>
    </source>
</reference>
<feature type="compositionally biased region" description="Low complexity" evidence="1">
    <location>
        <begin position="173"/>
        <end position="188"/>
    </location>
</feature>
<feature type="compositionally biased region" description="Low complexity" evidence="1">
    <location>
        <begin position="134"/>
        <end position="145"/>
    </location>
</feature>
<proteinExistence type="predicted"/>
<comment type="caution">
    <text evidence="3">The sequence shown here is derived from an EMBL/GenBank/DDBJ whole genome shotgun (WGS) entry which is preliminary data.</text>
</comment>
<evidence type="ECO:0000256" key="1">
    <source>
        <dbReference type="SAM" id="MobiDB-lite"/>
    </source>
</evidence>
<name>A0A024FT53_9STRA</name>
<sequence length="188" mass="19644">MKIASGCFVFVTVLCASATKVLKSSIATSNGVETYSKAPYAEESTKVTFRKAPLRSETLRKAPLVVTNQQSIFEKAPLAPIFEQATVMEGSLAVEDEAGAVNSESSTSNSASSEAPMDDIWAGGSDSSDQDWTSSEASSDSSSISFDSLTLKAVGADTSGSFDTFEQETSEQGSSFSSNEASHSEGSL</sequence>
<dbReference type="AlphaFoldDB" id="A0A024FT53"/>
<dbReference type="EMBL" id="CAIX01000114">
    <property type="protein sequence ID" value="CCI10171.1"/>
    <property type="molecule type" value="Genomic_DNA"/>
</dbReference>
<feature type="compositionally biased region" description="Low complexity" evidence="1">
    <location>
        <begin position="102"/>
        <end position="115"/>
    </location>
</feature>